<keyword evidence="4" id="KW-0653">Protein transport</keyword>
<evidence type="ECO:0000256" key="3">
    <source>
        <dbReference type="ARBA" id="ARBA00022448"/>
    </source>
</evidence>
<evidence type="ECO:0000256" key="6">
    <source>
        <dbReference type="SAM" id="MobiDB-lite"/>
    </source>
</evidence>
<accession>A0AAW1QEA4</accession>
<dbReference type="Pfam" id="PF04129">
    <property type="entry name" value="Vps52_CC"/>
    <property type="match status" value="1"/>
</dbReference>
<dbReference type="GO" id="GO:0019905">
    <property type="term" value="F:syntaxin binding"/>
    <property type="evidence" value="ECO:0007669"/>
    <property type="project" value="TreeGrafter"/>
</dbReference>
<evidence type="ECO:0000313" key="10">
    <source>
        <dbReference type="Proteomes" id="UP001489004"/>
    </source>
</evidence>
<dbReference type="AlphaFoldDB" id="A0AAW1QEA4"/>
<comment type="caution">
    <text evidence="9">The sequence shown here is derived from an EMBL/GenBank/DDBJ whole genome shotgun (WGS) entry which is preliminary data.</text>
</comment>
<dbReference type="InterPro" id="IPR007258">
    <property type="entry name" value="Vps52"/>
</dbReference>
<evidence type="ECO:0000256" key="2">
    <source>
        <dbReference type="ARBA" id="ARBA00008180"/>
    </source>
</evidence>
<feature type="domain" description="Vps52 C-terminal" evidence="8">
    <location>
        <begin position="279"/>
        <end position="565"/>
    </location>
</feature>
<evidence type="ECO:0008006" key="11">
    <source>
        <dbReference type="Google" id="ProtNLM"/>
    </source>
</evidence>
<dbReference type="GO" id="GO:0032456">
    <property type="term" value="P:endocytic recycling"/>
    <property type="evidence" value="ECO:0007669"/>
    <property type="project" value="TreeGrafter"/>
</dbReference>
<comment type="similarity">
    <text evidence="2">Belongs to the VPS52 family.</text>
</comment>
<feature type="domain" description="Vps52 coiled-coil" evidence="7">
    <location>
        <begin position="89"/>
        <end position="262"/>
    </location>
</feature>
<feature type="region of interest" description="Disordered" evidence="6">
    <location>
        <begin position="569"/>
        <end position="590"/>
    </location>
</feature>
<name>A0AAW1QEA4_9CHLO</name>
<dbReference type="EMBL" id="JALJOR010000003">
    <property type="protein sequence ID" value="KAK9819744.1"/>
    <property type="molecule type" value="Genomic_DNA"/>
</dbReference>
<feature type="compositionally biased region" description="Low complexity" evidence="6">
    <location>
        <begin position="569"/>
        <end position="587"/>
    </location>
</feature>
<evidence type="ECO:0000256" key="4">
    <source>
        <dbReference type="ARBA" id="ARBA00022927"/>
    </source>
</evidence>
<evidence type="ECO:0000259" key="7">
    <source>
        <dbReference type="Pfam" id="PF04129"/>
    </source>
</evidence>
<proteinExistence type="inferred from homology"/>
<evidence type="ECO:0000259" key="8">
    <source>
        <dbReference type="Pfam" id="PF20655"/>
    </source>
</evidence>
<protein>
    <recommendedName>
        <fullName evidence="11">Vacuolar protein sorting-associated protein 52 A</fullName>
    </recommendedName>
</protein>
<dbReference type="InterPro" id="IPR048361">
    <property type="entry name" value="Vps52_C"/>
</dbReference>
<dbReference type="PANTHER" id="PTHR14190:SF7">
    <property type="entry name" value="VACUOLAR PROTEIN SORTING-ASSOCIATED PROTEIN 52 HOMOLOG"/>
    <property type="match status" value="1"/>
</dbReference>
<dbReference type="PANTHER" id="PTHR14190">
    <property type="entry name" value="SUPPRESSOR OF ACTIN MUTATIONS 2/VACUOLAR PROTEIN SORTING 52"/>
    <property type="match status" value="1"/>
</dbReference>
<dbReference type="GO" id="GO:0005829">
    <property type="term" value="C:cytosol"/>
    <property type="evidence" value="ECO:0007669"/>
    <property type="project" value="GOC"/>
</dbReference>
<dbReference type="GO" id="GO:0006896">
    <property type="term" value="P:Golgi to vacuole transport"/>
    <property type="evidence" value="ECO:0007669"/>
    <property type="project" value="TreeGrafter"/>
</dbReference>
<dbReference type="GO" id="GO:0042147">
    <property type="term" value="P:retrograde transport, endosome to Golgi"/>
    <property type="evidence" value="ECO:0007669"/>
    <property type="project" value="TreeGrafter"/>
</dbReference>
<keyword evidence="5" id="KW-0333">Golgi apparatus</keyword>
<dbReference type="InterPro" id="IPR048319">
    <property type="entry name" value="Vps52_CC"/>
</dbReference>
<evidence type="ECO:0000256" key="5">
    <source>
        <dbReference type="ARBA" id="ARBA00023034"/>
    </source>
</evidence>
<evidence type="ECO:0000256" key="1">
    <source>
        <dbReference type="ARBA" id="ARBA00004601"/>
    </source>
</evidence>
<dbReference type="GO" id="GO:0000938">
    <property type="term" value="C:GARP complex"/>
    <property type="evidence" value="ECO:0007669"/>
    <property type="project" value="TreeGrafter"/>
</dbReference>
<organism evidence="9 10">
    <name type="scientific">[Myrmecia] bisecta</name>
    <dbReference type="NCBI Taxonomy" id="41462"/>
    <lineage>
        <taxon>Eukaryota</taxon>
        <taxon>Viridiplantae</taxon>
        <taxon>Chlorophyta</taxon>
        <taxon>core chlorophytes</taxon>
        <taxon>Trebouxiophyceae</taxon>
        <taxon>Trebouxiales</taxon>
        <taxon>Trebouxiaceae</taxon>
        <taxon>Myrmecia</taxon>
    </lineage>
</organism>
<keyword evidence="10" id="KW-1185">Reference proteome</keyword>
<dbReference type="GO" id="GO:0015031">
    <property type="term" value="P:protein transport"/>
    <property type="evidence" value="ECO:0007669"/>
    <property type="project" value="UniProtKB-KW"/>
</dbReference>
<dbReference type="Pfam" id="PF20655">
    <property type="entry name" value="Vps52_C"/>
    <property type="match status" value="1"/>
</dbReference>
<evidence type="ECO:0000313" key="9">
    <source>
        <dbReference type="EMBL" id="KAK9819744.1"/>
    </source>
</evidence>
<sequence length="734" mass="81786">MSAALQAFLTADVADVSDGDEPGDVSDLTLGDLDITTADIGLKGVEEQIEHFAEHEVLRAILDQGCDPKEYGRQYEAKLRQAELESIQDYITESDNLVILHSQISSCDQILATMEEMLGKFQGDLGNISTEIRSLQEQSQSMSVKLKNRKGTEQKLGSFIENVAIPPALVEGIMASEVDEGFHEHLLALHKKLEFLESNETAQSSASFRDVAPELERLRVRAIGKARDYLMTRIYALRKPKTNIQILQQNVLLKYKYLVTFLRMHGKEVFLELRAAYVDTLSRVLSSHFRAYLTAIERLQEDVASASDVIGSAAASSTGVMAMFARATQAHEKADVFALGERAAILHHLDQAALIPHVLEAQNKKFPFEVLFRSVHKLLMDTATSEYLFCCEFFQEDAVFHELFAATLTVVESSLAATLQDMYDMVGLLLMIRINYHHQLIMNKRRIPCLDGALDRINLMLWPRFKSLFDLQLASIKNYNPGSFSEDVKLHFITQRYAQLTASLLQLNADYQDGQLDHNIDRMRYAAMDLLLKLSRTFSKKKLGTIFLIINFTHVVTVLREASSRQQAAPAPQAAAGAAAPASQPNATGNETIKEFDDQLVTCTAMYVEDQLGGHFGDLITFVKKAEAAAKQKGGALEGRPIPGYGPAEAAPIVKDFAAKWTAAVEALHKDTMKDFKNGVWGREVIKAAMTQLLLYYTRLLELLKKAGPEGAALLRDAVTVPSIMYEIKRYNRA</sequence>
<comment type="subcellular location">
    <subcellularLocation>
        <location evidence="1">Golgi apparatus</location>
        <location evidence="1">trans-Golgi network</location>
    </subcellularLocation>
</comment>
<keyword evidence="3" id="KW-0813">Transport</keyword>
<gene>
    <name evidence="9" type="ORF">WJX72_001832</name>
</gene>
<reference evidence="9 10" key="1">
    <citation type="journal article" date="2024" name="Nat. Commun.">
        <title>Phylogenomics reveals the evolutionary origins of lichenization in chlorophyte algae.</title>
        <authorList>
            <person name="Puginier C."/>
            <person name="Libourel C."/>
            <person name="Otte J."/>
            <person name="Skaloud P."/>
            <person name="Haon M."/>
            <person name="Grisel S."/>
            <person name="Petersen M."/>
            <person name="Berrin J.G."/>
            <person name="Delaux P.M."/>
            <person name="Dal Grande F."/>
            <person name="Keller J."/>
        </authorList>
    </citation>
    <scope>NUCLEOTIDE SEQUENCE [LARGE SCALE GENOMIC DNA]</scope>
    <source>
        <strain evidence="9 10">SAG 2043</strain>
    </source>
</reference>
<dbReference type="Proteomes" id="UP001489004">
    <property type="component" value="Unassembled WGS sequence"/>
</dbReference>